<reference evidence="2" key="1">
    <citation type="journal article" date="2023" name="Mol. Phylogenet. Evol.">
        <title>Genome-scale phylogeny and comparative genomics of the fungal order Sordariales.</title>
        <authorList>
            <person name="Hensen N."/>
            <person name="Bonometti L."/>
            <person name="Westerberg I."/>
            <person name="Brannstrom I.O."/>
            <person name="Guillou S."/>
            <person name="Cros-Aarteil S."/>
            <person name="Calhoun S."/>
            <person name="Haridas S."/>
            <person name="Kuo A."/>
            <person name="Mondo S."/>
            <person name="Pangilinan J."/>
            <person name="Riley R."/>
            <person name="LaButti K."/>
            <person name="Andreopoulos B."/>
            <person name="Lipzen A."/>
            <person name="Chen C."/>
            <person name="Yan M."/>
            <person name="Daum C."/>
            <person name="Ng V."/>
            <person name="Clum A."/>
            <person name="Steindorff A."/>
            <person name="Ohm R.A."/>
            <person name="Martin F."/>
            <person name="Silar P."/>
            <person name="Natvig D.O."/>
            <person name="Lalanne C."/>
            <person name="Gautier V."/>
            <person name="Ament-Velasquez S.L."/>
            <person name="Kruys A."/>
            <person name="Hutchinson M.I."/>
            <person name="Powell A.J."/>
            <person name="Barry K."/>
            <person name="Miller A.N."/>
            <person name="Grigoriev I.V."/>
            <person name="Debuchy R."/>
            <person name="Gladieux P."/>
            <person name="Hiltunen Thoren M."/>
            <person name="Johannesson H."/>
        </authorList>
    </citation>
    <scope>NUCLEOTIDE SEQUENCE</scope>
    <source>
        <strain evidence="2">PSN324</strain>
    </source>
</reference>
<dbReference type="AlphaFoldDB" id="A0AAV9HU37"/>
<gene>
    <name evidence="2" type="ORF">QBC42DRAFT_69247</name>
</gene>
<feature type="region of interest" description="Disordered" evidence="1">
    <location>
        <begin position="179"/>
        <end position="265"/>
    </location>
</feature>
<feature type="compositionally biased region" description="Low complexity" evidence="1">
    <location>
        <begin position="218"/>
        <end position="228"/>
    </location>
</feature>
<organism evidence="2 3">
    <name type="scientific">Cladorrhinum samala</name>
    <dbReference type="NCBI Taxonomy" id="585594"/>
    <lineage>
        <taxon>Eukaryota</taxon>
        <taxon>Fungi</taxon>
        <taxon>Dikarya</taxon>
        <taxon>Ascomycota</taxon>
        <taxon>Pezizomycotina</taxon>
        <taxon>Sordariomycetes</taxon>
        <taxon>Sordariomycetidae</taxon>
        <taxon>Sordariales</taxon>
        <taxon>Podosporaceae</taxon>
        <taxon>Cladorrhinum</taxon>
    </lineage>
</organism>
<feature type="compositionally biased region" description="Low complexity" evidence="1">
    <location>
        <begin position="197"/>
        <end position="211"/>
    </location>
</feature>
<feature type="region of interest" description="Disordered" evidence="1">
    <location>
        <begin position="1"/>
        <end position="30"/>
    </location>
</feature>
<sequence length="368" mass="40984">MSMAEARPPKRTMDSENSEPALSADERLKQLKNKERAFIAASRRSDRSLAKRLKSAHQASEVHREITGRRLKISEEVVKSDAMYEEEEDERTKRSQAHRLLSLQLPGYDSDLHPVDEEFARAFNLGLRRHSVNHPLYPSPAYRPQHHGVASMEPRTHFRSLSTSFEHYQSPQMPYMVQAPQAAPQMSEDRPTKYRRMSSASISQTPSPSMSLRPPYATSDRSSSTTSSIATRPGSTPLTSCSDESSCQSRGSLSENTLVDPCLTASPDTEPDAICPSTPPQSFVTGNPILSFNPANMTVCVDSDYTLIDQRNCDPNMMGFQYPAPQYDQSADLGFTMSTSEAQAFEPMMASDELINYADWVDCEGGPK</sequence>
<keyword evidence="3" id="KW-1185">Reference proteome</keyword>
<evidence type="ECO:0000256" key="1">
    <source>
        <dbReference type="SAM" id="MobiDB-lite"/>
    </source>
</evidence>
<proteinExistence type="predicted"/>
<evidence type="ECO:0000313" key="2">
    <source>
        <dbReference type="EMBL" id="KAK4463291.1"/>
    </source>
</evidence>
<protein>
    <recommendedName>
        <fullName evidence="4">BZIP domain-containing protein</fullName>
    </recommendedName>
</protein>
<evidence type="ECO:0008006" key="4">
    <source>
        <dbReference type="Google" id="ProtNLM"/>
    </source>
</evidence>
<accession>A0AAV9HU37</accession>
<dbReference type="EMBL" id="MU864961">
    <property type="protein sequence ID" value="KAK4463291.1"/>
    <property type="molecule type" value="Genomic_DNA"/>
</dbReference>
<feature type="compositionally biased region" description="Polar residues" evidence="1">
    <location>
        <begin position="229"/>
        <end position="257"/>
    </location>
</feature>
<dbReference type="Proteomes" id="UP001321749">
    <property type="component" value="Unassembled WGS sequence"/>
</dbReference>
<comment type="caution">
    <text evidence="2">The sequence shown here is derived from an EMBL/GenBank/DDBJ whole genome shotgun (WGS) entry which is preliminary data.</text>
</comment>
<name>A0AAV9HU37_9PEZI</name>
<reference evidence="2" key="2">
    <citation type="submission" date="2023-06" db="EMBL/GenBank/DDBJ databases">
        <authorList>
            <consortium name="Lawrence Berkeley National Laboratory"/>
            <person name="Mondo S.J."/>
            <person name="Hensen N."/>
            <person name="Bonometti L."/>
            <person name="Westerberg I."/>
            <person name="Brannstrom I.O."/>
            <person name="Guillou S."/>
            <person name="Cros-Aarteil S."/>
            <person name="Calhoun S."/>
            <person name="Haridas S."/>
            <person name="Kuo A."/>
            <person name="Pangilinan J."/>
            <person name="Riley R."/>
            <person name="Labutti K."/>
            <person name="Andreopoulos B."/>
            <person name="Lipzen A."/>
            <person name="Chen C."/>
            <person name="Yanf M."/>
            <person name="Daum C."/>
            <person name="Ng V."/>
            <person name="Clum A."/>
            <person name="Steindorff A."/>
            <person name="Ohm R."/>
            <person name="Martin F."/>
            <person name="Silar P."/>
            <person name="Natvig D."/>
            <person name="Lalanne C."/>
            <person name="Gautier V."/>
            <person name="Ament-Velasquez S.L."/>
            <person name="Kruys A."/>
            <person name="Hutchinson M.I."/>
            <person name="Powell A.J."/>
            <person name="Barry K."/>
            <person name="Miller A.N."/>
            <person name="Grigoriev I.V."/>
            <person name="Debuchy R."/>
            <person name="Gladieux P."/>
            <person name="Thoren M.H."/>
            <person name="Johannesson H."/>
        </authorList>
    </citation>
    <scope>NUCLEOTIDE SEQUENCE</scope>
    <source>
        <strain evidence="2">PSN324</strain>
    </source>
</reference>
<evidence type="ECO:0000313" key="3">
    <source>
        <dbReference type="Proteomes" id="UP001321749"/>
    </source>
</evidence>